<gene>
    <name evidence="1" type="ORF">Tci_031698</name>
</gene>
<dbReference type="AlphaFoldDB" id="A0A6L2LEZ4"/>
<feature type="non-terminal residue" evidence="1">
    <location>
        <position position="1"/>
    </location>
</feature>
<sequence length="297" mass="31657">GSGGGSGGVAVVTSGGGVGCGGGAGGGEAAGGVVMVAVGVVVPAVEVVAAGKWPAAAGCCWWFACRGSDRSDKLKKHNQLLKLMQFLMDLDEIYAHIMSIILTTDPIPDVKRDFATLPRDESHRGFESHSVSKPEVSKLNMTVGHLTGIKAVDTHVGSLRLTDKIVIHDVLVVSGYETQSYVGNFSNGNDHIARMCSTYEDGIDLYDSDCDDISTAKAVLMANLSSYGSDVLSEGNMVLNPFNEETIPFKNSLQTLVKYFENGLLNELNEVKTVFNQMEAAVDQCSVDKKVFEIENK</sequence>
<dbReference type="PANTHER" id="PTHR34222">
    <property type="entry name" value="GAG_PRE-INTEGRS DOMAIN-CONTAINING PROTEIN"/>
    <property type="match status" value="1"/>
</dbReference>
<name>A0A6L2LEZ4_TANCI</name>
<accession>A0A6L2LEZ4</accession>
<reference evidence="1" key="1">
    <citation type="journal article" date="2019" name="Sci. Rep.">
        <title>Draft genome of Tanacetum cinerariifolium, the natural source of mosquito coil.</title>
        <authorList>
            <person name="Yamashiro T."/>
            <person name="Shiraishi A."/>
            <person name="Satake H."/>
            <person name="Nakayama K."/>
        </authorList>
    </citation>
    <scope>NUCLEOTIDE SEQUENCE</scope>
</reference>
<organism evidence="1">
    <name type="scientific">Tanacetum cinerariifolium</name>
    <name type="common">Dalmatian daisy</name>
    <name type="synonym">Chrysanthemum cinerariifolium</name>
    <dbReference type="NCBI Taxonomy" id="118510"/>
    <lineage>
        <taxon>Eukaryota</taxon>
        <taxon>Viridiplantae</taxon>
        <taxon>Streptophyta</taxon>
        <taxon>Embryophyta</taxon>
        <taxon>Tracheophyta</taxon>
        <taxon>Spermatophyta</taxon>
        <taxon>Magnoliopsida</taxon>
        <taxon>eudicotyledons</taxon>
        <taxon>Gunneridae</taxon>
        <taxon>Pentapetalae</taxon>
        <taxon>asterids</taxon>
        <taxon>campanulids</taxon>
        <taxon>Asterales</taxon>
        <taxon>Asteraceae</taxon>
        <taxon>Asteroideae</taxon>
        <taxon>Anthemideae</taxon>
        <taxon>Anthemidinae</taxon>
        <taxon>Tanacetum</taxon>
    </lineage>
</organism>
<protein>
    <submittedName>
        <fullName evidence="1">Ribonuclease H-like domain-containing protein</fullName>
    </submittedName>
</protein>
<dbReference type="PANTHER" id="PTHR34222:SF99">
    <property type="entry name" value="PROTEIN, PUTATIVE-RELATED"/>
    <property type="match status" value="1"/>
</dbReference>
<proteinExistence type="predicted"/>
<evidence type="ECO:0000313" key="1">
    <source>
        <dbReference type="EMBL" id="GEU59720.1"/>
    </source>
</evidence>
<dbReference type="EMBL" id="BKCJ010004218">
    <property type="protein sequence ID" value="GEU59720.1"/>
    <property type="molecule type" value="Genomic_DNA"/>
</dbReference>
<comment type="caution">
    <text evidence="1">The sequence shown here is derived from an EMBL/GenBank/DDBJ whole genome shotgun (WGS) entry which is preliminary data.</text>
</comment>